<dbReference type="Pfam" id="PF00995">
    <property type="entry name" value="Sec1"/>
    <property type="match status" value="1"/>
</dbReference>
<proteinExistence type="inferred from homology"/>
<dbReference type="Proteomes" id="UP000272025">
    <property type="component" value="Unassembled WGS sequence"/>
</dbReference>
<dbReference type="PANTHER" id="PTHR11679">
    <property type="entry name" value="VESICLE PROTEIN SORTING-ASSOCIATED"/>
    <property type="match status" value="1"/>
</dbReference>
<dbReference type="AlphaFoldDB" id="A0A3N2Q5D0"/>
<dbReference type="OrthoDB" id="2228at2759"/>
<dbReference type="Gene3D" id="3.90.830.10">
    <property type="entry name" value="Syntaxin Binding Protein 1, Chain A, domain 2"/>
    <property type="match status" value="1"/>
</dbReference>
<dbReference type="Gene3D" id="1.25.40.60">
    <property type="match status" value="1"/>
</dbReference>
<dbReference type="InterPro" id="IPR043154">
    <property type="entry name" value="Sec-1-like_dom1"/>
</dbReference>
<dbReference type="SUPFAM" id="SSF56815">
    <property type="entry name" value="Sec1/munc18-like (SM) proteins"/>
    <property type="match status" value="1"/>
</dbReference>
<evidence type="ECO:0000313" key="3">
    <source>
        <dbReference type="EMBL" id="ROT41835.1"/>
    </source>
</evidence>
<accession>A0A3N2Q5D0</accession>
<dbReference type="PIRSF" id="PIRSF005715">
    <property type="entry name" value="VPS45_Sec1"/>
    <property type="match status" value="1"/>
</dbReference>
<evidence type="ECO:0000256" key="2">
    <source>
        <dbReference type="SAM" id="MobiDB-lite"/>
    </source>
</evidence>
<keyword evidence="4" id="KW-1185">Reference proteome</keyword>
<name>A0A3N2Q5D0_SODAK</name>
<gene>
    <name evidence="3" type="ORF">SODALDRAFT_326021</name>
</gene>
<evidence type="ECO:0000256" key="1">
    <source>
        <dbReference type="ARBA" id="ARBA00009884"/>
    </source>
</evidence>
<dbReference type="EMBL" id="ML119051">
    <property type="protein sequence ID" value="ROT41835.1"/>
    <property type="molecule type" value="Genomic_DNA"/>
</dbReference>
<organism evidence="3 4">
    <name type="scientific">Sodiomyces alkalinus (strain CBS 110278 / VKM F-3762 / F11)</name>
    <name type="common">Alkaliphilic filamentous fungus</name>
    <dbReference type="NCBI Taxonomy" id="1314773"/>
    <lineage>
        <taxon>Eukaryota</taxon>
        <taxon>Fungi</taxon>
        <taxon>Dikarya</taxon>
        <taxon>Ascomycota</taxon>
        <taxon>Pezizomycotina</taxon>
        <taxon>Sordariomycetes</taxon>
        <taxon>Hypocreomycetidae</taxon>
        <taxon>Glomerellales</taxon>
        <taxon>Plectosphaerellaceae</taxon>
        <taxon>Sodiomyces</taxon>
    </lineage>
</organism>
<evidence type="ECO:0000313" key="4">
    <source>
        <dbReference type="Proteomes" id="UP000272025"/>
    </source>
</evidence>
<reference evidence="3 4" key="1">
    <citation type="journal article" date="2018" name="Mol. Ecol.">
        <title>The obligate alkalophilic soda-lake fungus Sodiomyces alkalinus has shifted to a protein diet.</title>
        <authorList>
            <person name="Grum-Grzhimaylo A.A."/>
            <person name="Falkoski D.L."/>
            <person name="van den Heuvel J."/>
            <person name="Valero-Jimenez C.A."/>
            <person name="Min B."/>
            <person name="Choi I.G."/>
            <person name="Lipzen A."/>
            <person name="Daum C.G."/>
            <person name="Aanen D.K."/>
            <person name="Tsang A."/>
            <person name="Henrissat B."/>
            <person name="Bilanenko E.N."/>
            <person name="de Vries R.P."/>
            <person name="van Kan J.A.L."/>
            <person name="Grigoriev I.V."/>
            <person name="Debets A.J.M."/>
        </authorList>
    </citation>
    <scope>NUCLEOTIDE SEQUENCE [LARGE SCALE GENOMIC DNA]</scope>
    <source>
        <strain evidence="3 4">F11</strain>
    </source>
</reference>
<dbReference type="GO" id="GO:0016192">
    <property type="term" value="P:vesicle-mediated transport"/>
    <property type="evidence" value="ECO:0007669"/>
    <property type="project" value="InterPro"/>
</dbReference>
<protein>
    <submittedName>
        <fullName evidence="3">Sec1 family superfamily protein</fullName>
    </submittedName>
</protein>
<feature type="compositionally biased region" description="Low complexity" evidence="2">
    <location>
        <begin position="684"/>
        <end position="701"/>
    </location>
</feature>
<dbReference type="Gene3D" id="3.40.50.1910">
    <property type="match status" value="1"/>
</dbReference>
<dbReference type="RefSeq" id="XP_028469641.1">
    <property type="nucleotide sequence ID" value="XM_028610054.1"/>
</dbReference>
<dbReference type="InterPro" id="IPR043127">
    <property type="entry name" value="Sec-1-like_dom3a"/>
</dbReference>
<dbReference type="STRING" id="1314773.A0A3N2Q5D0"/>
<feature type="compositionally biased region" description="Basic and acidic residues" evidence="2">
    <location>
        <begin position="609"/>
        <end position="630"/>
    </location>
</feature>
<dbReference type="InterPro" id="IPR027482">
    <property type="entry name" value="Sec1-like_dom2"/>
</dbReference>
<feature type="region of interest" description="Disordered" evidence="2">
    <location>
        <begin position="609"/>
        <end position="727"/>
    </location>
</feature>
<dbReference type="InterPro" id="IPR036045">
    <property type="entry name" value="Sec1-like_sf"/>
</dbReference>
<feature type="compositionally biased region" description="Basic residues" evidence="2">
    <location>
        <begin position="712"/>
        <end position="727"/>
    </location>
</feature>
<dbReference type="InterPro" id="IPR001619">
    <property type="entry name" value="Sec1-like"/>
</dbReference>
<dbReference type="GeneID" id="39578532"/>
<dbReference type="Gene3D" id="3.40.50.2060">
    <property type="match status" value="1"/>
</dbReference>
<comment type="similarity">
    <text evidence="1">Belongs to the STXBP/unc-18/SEC1 family.</text>
</comment>
<sequence length="727" mass="81856">MGVSVIQEQHDVIVNTIKNITQGDWKVLVVDETSKKIIDNVASEDDILNLNVANIEFIEKRRDMNPGMDAIYFLSPQPHIIDCLMSDFDRRRYRKAFLVWVSILDPKLRHRIYQSPAAQNTIASFDTLAVDFFPRESHLVTFRDPWSFPILYHPGCNDLIRDHMQTLAQRITAVCVTLGEYPKVRYYRPKNPIHEAAVMCSHLARFVQEELDTYAQWNKDFPPQTSRPQGTLVITDRSMDLTAPFVHEFTYQAMAHDLLPIREGEKIMYRTVIDKGGPAEEEVDYELTDKDKVWVENRHRHMKDTIEKLMTDFRKFLEAHPHFVDQQGGQNSVNSLREMMGGLKEFGEMKAAYSLHMSMAQDAMNLFERHKLSDVALAEQSLATGLDEENRRPRNILEEVVKLLDDEAISPGDRLRLIVLYILYRGGVVAEDVKRLLAHAQLPQEDTEVIRSLELLGGRVHHALKEPRQPQPSVFPKNPKPAQVNEEYALSRFEPAVQSLVEDLASGTLDQTTFPYVKPPIDPNEDYQAAQQGSLRAGRPNWAAAGRRPVDTNRQRFVIFMAGGATFGESRACYDVGAARDKDVFLTTSHMVPPPLFVRQLRDLARDPRRLDLPAHRPKPRAPDWVHERPAPPPMAAPSGQRPRIVPGGSSGGGLPPRPVAAPPTGQMGSLSLGDARPPPPPQQQQQPGIVANSGASSQSPAPSPAPGPHKLEKKKRNLFGMKKSKG</sequence>